<dbReference type="Proteomes" id="UP000037460">
    <property type="component" value="Unassembled WGS sequence"/>
</dbReference>
<protein>
    <recommendedName>
        <fullName evidence="2">Glycoside hydrolase 123-like N-terminal domain-containing protein</fullName>
    </recommendedName>
</protein>
<dbReference type="EMBL" id="JWZX01003305">
    <property type="protein sequence ID" value="KOO22169.1"/>
    <property type="molecule type" value="Genomic_DNA"/>
</dbReference>
<dbReference type="Pfam" id="PF19543">
    <property type="entry name" value="GH123_N"/>
    <property type="match status" value="2"/>
</dbReference>
<name>A0A0M0J6C6_9EUKA</name>
<sequence>MVRPLVQPQQALVPEYTSSGARPFMVAGNVSHSVAFWPEAAAAERSIYVRFWLGSDLPYSAEAAQVAPPCVYSALTGMRVRNVELALATTREHSPVDGHLVFEPEHGPGEYEIYSHCSEHDHQPSDLAWRTAIPHASAVTSMPAALLIRREARNAILGPAWHEPPYGGYGASRRSLGNVRARLLVTAADARARAVRALIPWRRRHRPLGTQLYLYHEKGSAQHGAPRSHSYEGSNGDGSYRYYVKESGRVENVALLVDGRESAEVLFEPTHGAGEYDLYYLPHQTKWQTYDARDDAHGTSYEAYQPTFDEAWYRAHAHSAARLPVVRVFDVQARTHSDRFGDMERPATSAELASMLSSAVMGTKAAAKAASVTAAARARRRLRVPGGDTRAPPSRTPRIHSWHLFPESRTHVLRTKGETLDPRLGPACMCSLRRYFLPTGTGCELPERWARRGPTSGLYSHARLGEFYVWQVGVLAPETLDVRVLDCGLASASWYAPGTNGAQGGTAAAAPTAADEHGAGDSLPSGQVADGTKRRGPLDFESSAMGRAAASQALSSTLELSVRLRLRTESPSTSSTAADADAFASSVLTRLRLSLHGPPVTDAGDSRRWRLSRLRWLDSTAGSTPALPKPFVPVSAVSIEPGGEGTLEKVAAWVDAGIGTILGTAHTAPALMLAALMGGLEIGAGGLPTQLFAGRTPTEQPPPPTVGSAGGAADACVECHEAPAAAESPATAPRRLARGSSCIECPDGRRALLDRPISFNVRVLPGGDRRGASRPPLSVADDNSREFGGAERRPGREGAVEDRLVQWRVATPSRVLSAVEAASSSAPWAKLEALNAAPPSAIERVRWAAQLQSSVLPGTAWDVLTLDVYGEWWFDSQAIITLTLSAPRTNLAPVALTESELLVDLDAEIARYLMGFGRPARALHNNTPLAWHWAAGLGNYMAWLGDVRAGVRVRLVGETSAFESAQHLMSEGDLPEGWHNRGRGGVRIDGQAALRAHGGARTMLPGSSVQFRFELLLTPCKPLNTAAHWEQRYYQVGYPDTRLVEPEDVAKSGATVLNIHQGVDGPLNPYINYPFSEHSTTAMGAYVARAHARQLRVKAYYTVRELSNHADELFVLKSLGDEVLADGDGGGDPWVNEHVVDHYAPCWQNPLSSGEFDSALCNQGISRWANYYVEGLRRVVRPPVGLDGIYYDGIAFGRHTMRRVRRVLEAEKGPGRALIDLHCGNNLHPQYGMVQPALQFMHLMPYIDSLWFGEGYDYAEQPAYWLAEVSGLPFGLMGDMMKEGHPWRGMLYGMTTRFRTADPRPIWKVWDSFQIGQATMIGYWERAPPVRVVPDGEGCALVLATAYVRYAHATLVALGSWAPNDAECMLHVDWAAIGLNPMSAELVATEGTHALAAKRCAADHGSATACCGQTGTDVPVQDRCPAAAPHCRGYVYNMRWGSCETRSKGGASAQAIWEGAAHAQPPRVTVAAEAGGLYLLRPREKQRATRE</sequence>
<evidence type="ECO:0000259" key="2">
    <source>
        <dbReference type="Pfam" id="PF19543"/>
    </source>
</evidence>
<feature type="region of interest" description="Disordered" evidence="1">
    <location>
        <begin position="764"/>
        <end position="798"/>
    </location>
</feature>
<feature type="region of interest" description="Disordered" evidence="1">
    <location>
        <begin position="501"/>
        <end position="539"/>
    </location>
</feature>
<dbReference type="OrthoDB" id="10665286at2759"/>
<proteinExistence type="predicted"/>
<keyword evidence="4" id="KW-1185">Reference proteome</keyword>
<feature type="compositionally biased region" description="Basic and acidic residues" evidence="1">
    <location>
        <begin position="782"/>
        <end position="798"/>
    </location>
</feature>
<reference evidence="4" key="1">
    <citation type="journal article" date="2015" name="PLoS Genet.">
        <title>Genome Sequence and Transcriptome Analyses of Chrysochromulina tobin: Metabolic Tools for Enhanced Algal Fitness in the Prominent Order Prymnesiales (Haptophyceae).</title>
        <authorList>
            <person name="Hovde B.T."/>
            <person name="Deodato C.R."/>
            <person name="Hunsperger H.M."/>
            <person name="Ryken S.A."/>
            <person name="Yost W."/>
            <person name="Jha R.K."/>
            <person name="Patterson J."/>
            <person name="Monnat R.J. Jr."/>
            <person name="Barlow S.B."/>
            <person name="Starkenburg S.R."/>
            <person name="Cattolico R.A."/>
        </authorList>
    </citation>
    <scope>NUCLEOTIDE SEQUENCE</scope>
    <source>
        <strain evidence="4">CCMP291</strain>
    </source>
</reference>
<feature type="compositionally biased region" description="Low complexity" evidence="1">
    <location>
        <begin position="501"/>
        <end position="513"/>
    </location>
</feature>
<evidence type="ECO:0000313" key="3">
    <source>
        <dbReference type="EMBL" id="KOO22169.1"/>
    </source>
</evidence>
<gene>
    <name evidence="3" type="ORF">Ctob_001137</name>
</gene>
<accession>A0A0M0J6C6</accession>
<comment type="caution">
    <text evidence="3">The sequence shown here is derived from an EMBL/GenBank/DDBJ whole genome shotgun (WGS) entry which is preliminary data.</text>
</comment>
<organism evidence="3 4">
    <name type="scientific">Chrysochromulina tobinii</name>
    <dbReference type="NCBI Taxonomy" id="1460289"/>
    <lineage>
        <taxon>Eukaryota</taxon>
        <taxon>Haptista</taxon>
        <taxon>Haptophyta</taxon>
        <taxon>Prymnesiophyceae</taxon>
        <taxon>Prymnesiales</taxon>
        <taxon>Chrysochromulinaceae</taxon>
        <taxon>Chrysochromulina</taxon>
    </lineage>
</organism>
<dbReference type="InterPro" id="IPR045711">
    <property type="entry name" value="GH123-like_N"/>
</dbReference>
<evidence type="ECO:0000256" key="1">
    <source>
        <dbReference type="SAM" id="MobiDB-lite"/>
    </source>
</evidence>
<feature type="domain" description="Glycoside hydrolase 123-like N-terminal" evidence="2">
    <location>
        <begin position="246"/>
        <end position="358"/>
    </location>
</feature>
<evidence type="ECO:0000313" key="4">
    <source>
        <dbReference type="Proteomes" id="UP000037460"/>
    </source>
</evidence>
<feature type="domain" description="Glycoside hydrolase 123-like N-terminal" evidence="2">
    <location>
        <begin position="864"/>
        <end position="1390"/>
    </location>
</feature>